<sequence length="180" mass="19666">MPCSSASTSGSQKNREKEEFKSKLVDANQLVEKSRHVLDDVKAALEYGGKKLTDKALNTAEITLKGAGDEVEDFFAEVPNSVAGKVNTGFQDLLEKADQGFTWFLWNVVVPVAIFLITGAIIYLAVVSGCCACCCAPLLSHFGKAIRKQWSSKHKEDNIFSGKQVIILRTIDVSEPLKNV</sequence>
<dbReference type="WBParaSite" id="ASIM_0001019701-mRNA-1">
    <property type="protein sequence ID" value="ASIM_0001019701-mRNA-1"/>
    <property type="gene ID" value="ASIM_0001019701"/>
</dbReference>
<evidence type="ECO:0000256" key="1">
    <source>
        <dbReference type="SAM" id="MobiDB-lite"/>
    </source>
</evidence>
<name>A0A0M3JR60_ANISI</name>
<dbReference type="AlphaFoldDB" id="A0A0M3JR60"/>
<proteinExistence type="predicted"/>
<feature type="transmembrane region" description="Helical" evidence="2">
    <location>
        <begin position="103"/>
        <end position="126"/>
    </location>
</feature>
<feature type="region of interest" description="Disordered" evidence="1">
    <location>
        <begin position="1"/>
        <end position="21"/>
    </location>
</feature>
<accession>A0A0M3JR60</accession>
<keyword evidence="2" id="KW-0812">Transmembrane</keyword>
<reference evidence="3 4" key="2">
    <citation type="submission" date="2018-11" db="EMBL/GenBank/DDBJ databases">
        <authorList>
            <consortium name="Pathogen Informatics"/>
        </authorList>
    </citation>
    <scope>NUCLEOTIDE SEQUENCE [LARGE SCALE GENOMIC DNA]</scope>
</reference>
<reference evidence="5" key="1">
    <citation type="submission" date="2017-02" db="UniProtKB">
        <authorList>
            <consortium name="WormBaseParasite"/>
        </authorList>
    </citation>
    <scope>IDENTIFICATION</scope>
</reference>
<keyword evidence="2" id="KW-1133">Transmembrane helix</keyword>
<organism evidence="5">
    <name type="scientific">Anisakis simplex</name>
    <name type="common">Herring worm</name>
    <dbReference type="NCBI Taxonomy" id="6269"/>
    <lineage>
        <taxon>Eukaryota</taxon>
        <taxon>Metazoa</taxon>
        <taxon>Ecdysozoa</taxon>
        <taxon>Nematoda</taxon>
        <taxon>Chromadorea</taxon>
        <taxon>Rhabditida</taxon>
        <taxon>Spirurina</taxon>
        <taxon>Ascaridomorpha</taxon>
        <taxon>Ascaridoidea</taxon>
        <taxon>Anisakidae</taxon>
        <taxon>Anisakis</taxon>
        <taxon>Anisakis simplex complex</taxon>
    </lineage>
</organism>
<gene>
    <name evidence="3" type="ORF">ASIM_LOCUS9928</name>
</gene>
<dbReference type="Proteomes" id="UP000267096">
    <property type="component" value="Unassembled WGS sequence"/>
</dbReference>
<dbReference type="EMBL" id="UYRR01030976">
    <property type="protein sequence ID" value="VDK42050.1"/>
    <property type="molecule type" value="Genomic_DNA"/>
</dbReference>
<evidence type="ECO:0000313" key="3">
    <source>
        <dbReference type="EMBL" id="VDK42050.1"/>
    </source>
</evidence>
<evidence type="ECO:0000313" key="4">
    <source>
        <dbReference type="Proteomes" id="UP000267096"/>
    </source>
</evidence>
<feature type="compositionally biased region" description="Polar residues" evidence="1">
    <location>
        <begin position="1"/>
        <end position="12"/>
    </location>
</feature>
<keyword evidence="4" id="KW-1185">Reference proteome</keyword>
<protein>
    <submittedName>
        <fullName evidence="3 5">Uncharacterized protein</fullName>
    </submittedName>
</protein>
<dbReference type="OrthoDB" id="5840413at2759"/>
<evidence type="ECO:0000313" key="5">
    <source>
        <dbReference type="WBParaSite" id="ASIM_0001019701-mRNA-1"/>
    </source>
</evidence>
<evidence type="ECO:0000256" key="2">
    <source>
        <dbReference type="SAM" id="Phobius"/>
    </source>
</evidence>
<keyword evidence="2" id="KW-0472">Membrane</keyword>